<feature type="compositionally biased region" description="Low complexity" evidence="2">
    <location>
        <begin position="166"/>
        <end position="180"/>
    </location>
</feature>
<keyword evidence="1" id="KW-0175">Coiled coil</keyword>
<dbReference type="AlphaFoldDB" id="B9WJ37"/>
<evidence type="ECO:0000256" key="1">
    <source>
        <dbReference type="SAM" id="Coils"/>
    </source>
</evidence>
<name>B9WJ37_CANDC</name>
<evidence type="ECO:0000313" key="5">
    <source>
        <dbReference type="Proteomes" id="UP000002605"/>
    </source>
</evidence>
<dbReference type="KEGG" id="cdu:CD36_63840"/>
<protein>
    <submittedName>
        <fullName evidence="4">Uncharacterized protein</fullName>
    </submittedName>
</protein>
<feature type="region of interest" description="Disordered" evidence="2">
    <location>
        <begin position="82"/>
        <end position="105"/>
    </location>
</feature>
<feature type="compositionally biased region" description="Acidic residues" evidence="2">
    <location>
        <begin position="241"/>
        <end position="251"/>
    </location>
</feature>
<dbReference type="CGD" id="CAL0000163417">
    <property type="gene designation" value="Cd36_63840"/>
</dbReference>
<dbReference type="eggNOG" id="ENOG502T3ZQ">
    <property type="taxonomic scope" value="Eukaryota"/>
</dbReference>
<feature type="coiled-coil region" evidence="1">
    <location>
        <begin position="315"/>
        <end position="349"/>
    </location>
</feature>
<feature type="region of interest" description="Disordered" evidence="2">
    <location>
        <begin position="162"/>
        <end position="202"/>
    </location>
</feature>
<evidence type="ECO:0000256" key="2">
    <source>
        <dbReference type="SAM" id="MobiDB-lite"/>
    </source>
</evidence>
<evidence type="ECO:0000313" key="3">
    <source>
        <dbReference type="CGD" id="CAL0000163417"/>
    </source>
</evidence>
<dbReference type="HOGENOM" id="CLU_077445_0_0_1"/>
<dbReference type="GeneID" id="8048880"/>
<dbReference type="EMBL" id="FM992693">
    <property type="protein sequence ID" value="CAX41257.1"/>
    <property type="molecule type" value="Genomic_DNA"/>
</dbReference>
<organism evidence="4 5">
    <name type="scientific">Candida dubliniensis (strain CD36 / ATCC MYA-646 / CBS 7987 / NCPF 3949 / NRRL Y-17841)</name>
    <name type="common">Yeast</name>
    <dbReference type="NCBI Taxonomy" id="573826"/>
    <lineage>
        <taxon>Eukaryota</taxon>
        <taxon>Fungi</taxon>
        <taxon>Dikarya</taxon>
        <taxon>Ascomycota</taxon>
        <taxon>Saccharomycotina</taxon>
        <taxon>Pichiomycetes</taxon>
        <taxon>Debaryomycetaceae</taxon>
        <taxon>Candida/Lodderomyces clade</taxon>
        <taxon>Candida</taxon>
    </lineage>
</organism>
<feature type="compositionally biased region" description="Basic and acidic residues" evidence="2">
    <location>
        <begin position="260"/>
        <end position="275"/>
    </location>
</feature>
<dbReference type="OrthoDB" id="4026228at2759"/>
<gene>
    <name evidence="3" type="ordered locus">Cd36_63840</name>
    <name evidence="4" type="ORF">CD36_63840</name>
</gene>
<proteinExistence type="predicted"/>
<evidence type="ECO:0000313" key="4">
    <source>
        <dbReference type="EMBL" id="CAX41257.1"/>
    </source>
</evidence>
<accession>B9WJ37</accession>
<keyword evidence="5" id="KW-1185">Reference proteome</keyword>
<dbReference type="RefSeq" id="XP_002421099.1">
    <property type="nucleotide sequence ID" value="XM_002421054.1"/>
</dbReference>
<dbReference type="Proteomes" id="UP000002605">
    <property type="component" value="Chromosome 6"/>
</dbReference>
<dbReference type="VEuPathDB" id="FungiDB:CD36_63840"/>
<sequence>MNIEDDDDDDLLSELNHELKNTQASKVSFKRKSFNKPQKIQRNKLSFNIDEEEEHDGDEDIKELKGVTTQIKSKGSSLLRFNPRAKFTKEKSSEPEQSIKKPINLSRYQIDSTTTTSTPVINDNDTILFELDEDDPENNPVITNIDDLKDEDSEEFVKLKSKLTTSSQQLRQSQVLSSVSEDTSKRYVPIETNRDPESSKLTARQYANALVNEYKDDKNYDDGTERQNQEDQEQLLNDINDGDIELNDEDMGTLNMGKRSNFDDNKFNFEIHSDDADQEESDGQQHSENESYDDGNIEFSIPTIEEQIIRINGLIKQFEVTKSEKQKLIQNLKIEQNELSETKSEVLEKLNNLVI</sequence>
<reference evidence="4 5" key="1">
    <citation type="journal article" date="2009" name="Genome Res.">
        <title>Comparative genomics of the fungal pathogens Candida dubliniensis and Candida albicans.</title>
        <authorList>
            <person name="Jackson A.P."/>
            <person name="Gamble J.A."/>
            <person name="Yeomans T."/>
            <person name="Moran G.P."/>
            <person name="Saunders D."/>
            <person name="Harris D."/>
            <person name="Aslett M."/>
            <person name="Barrell J.F."/>
            <person name="Butler G."/>
            <person name="Citiulo F."/>
            <person name="Coleman D.C."/>
            <person name="de Groot P.W.J."/>
            <person name="Goodwin T.J."/>
            <person name="Quail M.A."/>
            <person name="McQuillan J."/>
            <person name="Munro C.A."/>
            <person name="Pain A."/>
            <person name="Poulter R.T."/>
            <person name="Rajandream M.A."/>
            <person name="Renauld H."/>
            <person name="Spiering M.J."/>
            <person name="Tivey A."/>
            <person name="Gow N.A.R."/>
            <person name="Barrell B."/>
            <person name="Sullivan D.J."/>
            <person name="Berriman M."/>
        </authorList>
    </citation>
    <scope>NUCLEOTIDE SEQUENCE [LARGE SCALE GENOMIC DNA]</scope>
    <source>
        <strain evidence="5">CD36 / ATCC MYA-646 / CBS 7987 / NCPF 3949 / NRRL Y-17841</strain>
    </source>
</reference>
<feature type="compositionally biased region" description="Basic and acidic residues" evidence="2">
    <location>
        <begin position="87"/>
        <end position="99"/>
    </location>
</feature>
<feature type="region of interest" description="Disordered" evidence="2">
    <location>
        <begin position="241"/>
        <end position="295"/>
    </location>
</feature>